<dbReference type="Proteomes" id="UP000653056">
    <property type="component" value="Unassembled WGS sequence"/>
</dbReference>
<evidence type="ECO:0000256" key="3">
    <source>
        <dbReference type="ARBA" id="ARBA00023163"/>
    </source>
</evidence>
<comment type="caution">
    <text evidence="5">The sequence shown here is derived from an EMBL/GenBank/DDBJ whole genome shotgun (WGS) entry which is preliminary data.</text>
</comment>
<name>A0ABQ2Z2L4_9GAMM</name>
<evidence type="ECO:0000313" key="5">
    <source>
        <dbReference type="EMBL" id="GGY01502.1"/>
    </source>
</evidence>
<dbReference type="PROSITE" id="PS00041">
    <property type="entry name" value="HTH_ARAC_FAMILY_1"/>
    <property type="match status" value="1"/>
</dbReference>
<feature type="domain" description="HTH araC/xylS-type" evidence="4">
    <location>
        <begin position="161"/>
        <end position="259"/>
    </location>
</feature>
<evidence type="ECO:0000313" key="6">
    <source>
        <dbReference type="Proteomes" id="UP000653056"/>
    </source>
</evidence>
<accession>A0ABQ2Z2L4</accession>
<dbReference type="InterPro" id="IPR009057">
    <property type="entry name" value="Homeodomain-like_sf"/>
</dbReference>
<protein>
    <recommendedName>
        <fullName evidence="4">HTH araC/xylS-type domain-containing protein</fullName>
    </recommendedName>
</protein>
<dbReference type="SUPFAM" id="SSF46689">
    <property type="entry name" value="Homeodomain-like"/>
    <property type="match status" value="2"/>
</dbReference>
<dbReference type="PANTHER" id="PTHR46796">
    <property type="entry name" value="HTH-TYPE TRANSCRIPTIONAL ACTIVATOR RHAS-RELATED"/>
    <property type="match status" value="1"/>
</dbReference>
<reference evidence="6" key="1">
    <citation type="journal article" date="2019" name="Int. J. Syst. Evol. Microbiol.">
        <title>The Global Catalogue of Microorganisms (GCM) 10K type strain sequencing project: providing services to taxonomists for standard genome sequencing and annotation.</title>
        <authorList>
            <consortium name="The Broad Institute Genomics Platform"/>
            <consortium name="The Broad Institute Genome Sequencing Center for Infectious Disease"/>
            <person name="Wu L."/>
            <person name="Ma J."/>
        </authorList>
    </citation>
    <scope>NUCLEOTIDE SEQUENCE [LARGE SCALE GENOMIC DNA]</scope>
    <source>
        <strain evidence="6">KCTC 22228</strain>
    </source>
</reference>
<keyword evidence="1" id="KW-0805">Transcription regulation</keyword>
<gene>
    <name evidence="5" type="ORF">GCM10007160_31750</name>
</gene>
<dbReference type="InterPro" id="IPR018062">
    <property type="entry name" value="HTH_AraC-typ_CS"/>
</dbReference>
<dbReference type="InterPro" id="IPR018060">
    <property type="entry name" value="HTH_AraC"/>
</dbReference>
<sequence>MSFFHLRACTLSRQYISHEHGFHQLILATSGSTELSIEGRGEVVTGERGCLIPTTYHHEYQGDGLNRTLVLDVPLASLSALSCVDEVDRLFARPRFFTVTPKLHRLADTLMKQVEDYPELQSEIAALILRAIYLELHDERLPADIVDPRAGWRSRERLDLSRIDAHIDAHLADDIRVESLASLCALSPGHFHACFRDATGMTPLGYVQRRRLDHARSMVLHTGLALSQVASLVGFRDQGSFSRAYRRRFEVPPTAERRALN</sequence>
<dbReference type="PROSITE" id="PS01124">
    <property type="entry name" value="HTH_ARAC_FAMILY_2"/>
    <property type="match status" value="1"/>
</dbReference>
<dbReference type="Pfam" id="PF12833">
    <property type="entry name" value="HTH_18"/>
    <property type="match status" value="1"/>
</dbReference>
<dbReference type="RefSeq" id="WP_189470904.1">
    <property type="nucleotide sequence ID" value="NZ_BMXS01000018.1"/>
</dbReference>
<keyword evidence="3" id="KW-0804">Transcription</keyword>
<proteinExistence type="predicted"/>
<dbReference type="SMART" id="SM00342">
    <property type="entry name" value="HTH_ARAC"/>
    <property type="match status" value="1"/>
</dbReference>
<dbReference type="PANTHER" id="PTHR46796:SF10">
    <property type="entry name" value="TRANSCRIPTIONAL ACTIVATOR FEAR"/>
    <property type="match status" value="1"/>
</dbReference>
<evidence type="ECO:0000256" key="1">
    <source>
        <dbReference type="ARBA" id="ARBA00023015"/>
    </source>
</evidence>
<evidence type="ECO:0000259" key="4">
    <source>
        <dbReference type="PROSITE" id="PS01124"/>
    </source>
</evidence>
<organism evidence="5 6">
    <name type="scientific">Litchfieldella qijiaojingensis</name>
    <dbReference type="NCBI Taxonomy" id="980347"/>
    <lineage>
        <taxon>Bacteria</taxon>
        <taxon>Pseudomonadati</taxon>
        <taxon>Pseudomonadota</taxon>
        <taxon>Gammaproteobacteria</taxon>
        <taxon>Oceanospirillales</taxon>
        <taxon>Halomonadaceae</taxon>
        <taxon>Litchfieldella</taxon>
    </lineage>
</organism>
<dbReference type="EMBL" id="BMXS01000018">
    <property type="protein sequence ID" value="GGY01502.1"/>
    <property type="molecule type" value="Genomic_DNA"/>
</dbReference>
<evidence type="ECO:0000256" key="2">
    <source>
        <dbReference type="ARBA" id="ARBA00023125"/>
    </source>
</evidence>
<keyword evidence="6" id="KW-1185">Reference proteome</keyword>
<dbReference type="Gene3D" id="1.10.10.60">
    <property type="entry name" value="Homeodomain-like"/>
    <property type="match status" value="1"/>
</dbReference>
<keyword evidence="2" id="KW-0238">DNA-binding</keyword>
<dbReference type="InterPro" id="IPR050204">
    <property type="entry name" value="AraC_XylS_family_regulators"/>
</dbReference>